<dbReference type="EMBL" id="JAPDDT010000008">
    <property type="protein sequence ID" value="MCW1924579.1"/>
    <property type="molecule type" value="Genomic_DNA"/>
</dbReference>
<name>A0ABT3GM49_9BACT</name>
<evidence type="ECO:0000313" key="3">
    <source>
        <dbReference type="EMBL" id="MCW1924579.1"/>
    </source>
</evidence>
<dbReference type="RefSeq" id="WP_264488686.1">
    <property type="nucleotide sequence ID" value="NZ_JAPDDT010000008.1"/>
</dbReference>
<feature type="signal peptide" evidence="2">
    <location>
        <begin position="1"/>
        <end position="18"/>
    </location>
</feature>
<evidence type="ECO:0000256" key="2">
    <source>
        <dbReference type="SAM" id="SignalP"/>
    </source>
</evidence>
<protein>
    <submittedName>
        <fullName evidence="3">Uncharacterized protein</fullName>
    </submittedName>
</protein>
<keyword evidence="2" id="KW-0732">Signal</keyword>
<feature type="region of interest" description="Disordered" evidence="1">
    <location>
        <begin position="400"/>
        <end position="427"/>
    </location>
</feature>
<dbReference type="Proteomes" id="UP001320876">
    <property type="component" value="Unassembled WGS sequence"/>
</dbReference>
<reference evidence="3 4" key="1">
    <citation type="submission" date="2022-10" db="EMBL/GenBank/DDBJ databases">
        <title>Luteolibacter arcticus strain CCTCC AB 2014275, whole genome shotgun sequencing project.</title>
        <authorList>
            <person name="Zhao G."/>
            <person name="Shen L."/>
        </authorList>
    </citation>
    <scope>NUCLEOTIDE SEQUENCE [LARGE SCALE GENOMIC DNA]</scope>
    <source>
        <strain evidence="3 4">CCTCC AB 2014275</strain>
    </source>
</reference>
<keyword evidence="4" id="KW-1185">Reference proteome</keyword>
<proteinExistence type="predicted"/>
<gene>
    <name evidence="3" type="ORF">OKA05_18590</name>
</gene>
<feature type="chain" id="PRO_5045564079" evidence="2">
    <location>
        <begin position="19"/>
        <end position="997"/>
    </location>
</feature>
<accession>A0ABT3GM49</accession>
<comment type="caution">
    <text evidence="3">The sequence shown here is derived from an EMBL/GenBank/DDBJ whole genome shotgun (WGS) entry which is preliminary data.</text>
</comment>
<evidence type="ECO:0000256" key="1">
    <source>
        <dbReference type="SAM" id="MobiDB-lite"/>
    </source>
</evidence>
<organism evidence="3 4">
    <name type="scientific">Luteolibacter arcticus</name>
    <dbReference type="NCBI Taxonomy" id="1581411"/>
    <lineage>
        <taxon>Bacteria</taxon>
        <taxon>Pseudomonadati</taxon>
        <taxon>Verrucomicrobiota</taxon>
        <taxon>Verrucomicrobiia</taxon>
        <taxon>Verrucomicrobiales</taxon>
        <taxon>Verrucomicrobiaceae</taxon>
        <taxon>Luteolibacter</taxon>
    </lineage>
</organism>
<evidence type="ECO:0000313" key="4">
    <source>
        <dbReference type="Proteomes" id="UP001320876"/>
    </source>
</evidence>
<sequence>MRPGITLAALMLPWPVTAQQPAAPPSPPATTVDFSDPLARLAALGLPDMKGATWVKTPKEASDLPQQSHQFQNLGARLHGGAWKLAGDPPRMIGFGTAHAIESEDGGEGEEKPAPDAAAKPGLLERMLRNHAASQPPKEEPPKPGISVEEDAKRLIDALSDTTTVTRLVERLEYDSDILAIPAHCLIFAAQLHAAGHADTANRLAAAVFAAFPDATRNVDSAVGYFAAGELAKVTDSFFEKHDWKTYRDSLKALLEKYPRGWSAASGIAMLVPALDKRVAGEQPPVPSLPDITLKPEALAALGKFLEVETAPEGEAPIRGLPAGMDLSDIPAEHRAEILKMMRRQGAGMSIGESRSGLWILPQDSKEAPAGAVEQLQAMGMDGLIAFAAVAEDTTLVPVRNSSHYSGDPFDNDDDESPQQIYDSLDRPKTRGEIACDVLAMTLPRSEDDDTSDPATLRVAAVDFWKKHRTKSPIELAVLFAREGDDNQRQQASHYLSQRPDEEARQAFEKLVLGADQPSAYASVVETYLDLRKAEARGFFDAYAKVLSRELEGVNLNDARSSRGLYQIAAAGTVEKYLKKLSLKVGAVSLQELIDEALKQPAAKKGPQRSESPMAALASAMSSVPVPDCLKAIAAAAPRATPEQWLDLHQALLSRAYRDRRGTRSLEPVKLPAELIDGWRPLLAKGDELPPKHQFTSWVKGYGGSTLGEASMLVLEVAAFPASGERFNEYLRICDPPDSTATFVTSRVHAWIDGKEPPAWPDAEKVPEARQEEITTKLGSLPAAEIRPFVKALDLSERLAVAEWVSGFDEETPPPPGLLDLRDQVVELRPFNLGFPHDPAILAEFGIQAGYKVEAGALVKLAEKLATDAKARSGTAVSFYQAPMGLGMFASAARKNDETSFASDYYLQRQAHWFQRFEDADALAMVANEQFVDFWTVKDGKAEPVPQEDADSSAIESLKTHFASKSMDAPYIMISVLTREDAEKLMPDNSDEEFEEE</sequence>